<name>A0AB39YF71_9ACTN</name>
<organism evidence="1">
    <name type="scientific">Streptomyces sp. R33</name>
    <dbReference type="NCBI Taxonomy" id="3238629"/>
    <lineage>
        <taxon>Bacteria</taxon>
        <taxon>Bacillati</taxon>
        <taxon>Actinomycetota</taxon>
        <taxon>Actinomycetes</taxon>
        <taxon>Kitasatosporales</taxon>
        <taxon>Streptomycetaceae</taxon>
        <taxon>Streptomyces</taxon>
    </lineage>
</organism>
<gene>
    <name evidence="1" type="ORF">AB5J51_36945</name>
</gene>
<accession>A0AB39YF71</accession>
<protein>
    <submittedName>
        <fullName evidence="1">Protealysin inhibitor emfourin</fullName>
    </submittedName>
</protein>
<reference evidence="1" key="1">
    <citation type="submission" date="2024-08" db="EMBL/GenBank/DDBJ databases">
        <authorList>
            <person name="Yu S.T."/>
        </authorList>
    </citation>
    <scope>NUCLEOTIDE SEQUENCE</scope>
    <source>
        <strain evidence="1">R33</strain>
    </source>
</reference>
<sequence length="94" mass="10095">MKVTLESYGGLAAATRRRPKVLDTATLPEDAAAEMTRLVAAAVATPAADRADRARDAMTYTITVEDDDHATTLEQSDASMSPAFATLLAWLRKQ</sequence>
<dbReference type="InterPro" id="IPR049457">
    <property type="entry name" value="Emfourin"/>
</dbReference>
<evidence type="ECO:0000313" key="1">
    <source>
        <dbReference type="EMBL" id="XDV68124.1"/>
    </source>
</evidence>
<dbReference type="AlphaFoldDB" id="A0AB39YF71"/>
<dbReference type="Pfam" id="PF20242">
    <property type="entry name" value="Emfourin"/>
    <property type="match status" value="1"/>
</dbReference>
<dbReference type="EMBL" id="CP165727">
    <property type="protein sequence ID" value="XDV68124.1"/>
    <property type="molecule type" value="Genomic_DNA"/>
</dbReference>
<dbReference type="RefSeq" id="WP_053787314.1">
    <property type="nucleotide sequence ID" value="NZ_CP165727.1"/>
</dbReference>
<proteinExistence type="predicted"/>